<sequence length="215" mass="23752">MKVLVATVGGSEEPVIIAARKIGLDKAILIAGKPASEIFDEPVKNNIDPLEVSGKIKEKLENLGVKVEVVAVNPFNFEECSIRTMEILEMESPNEVSVIVSGGTKIQALAAFYAAFVYGYRIFYVQETKNGSELVEIPLSFAEFDELSKSRKHVLKVLEDGDDAGRIAEKLGISKKTASQYLKELRESGLVEALNGKVKRYRLTFAGRICRLRWG</sequence>
<dbReference type="InterPro" id="IPR001845">
    <property type="entry name" value="HTH_ArsR_DNA-bd_dom"/>
</dbReference>
<organism evidence="3">
    <name type="scientific">Archaeoglobus fulgidus</name>
    <dbReference type="NCBI Taxonomy" id="2234"/>
    <lineage>
        <taxon>Archaea</taxon>
        <taxon>Methanobacteriati</taxon>
        <taxon>Methanobacteriota</taxon>
        <taxon>Archaeoglobi</taxon>
        <taxon>Archaeoglobales</taxon>
        <taxon>Archaeoglobaceae</taxon>
        <taxon>Archaeoglobus</taxon>
    </lineage>
</organism>
<accession>A0A7C2NQG9</accession>
<dbReference type="InterPro" id="IPR011335">
    <property type="entry name" value="Restrct_endonuc-II-like"/>
</dbReference>
<reference evidence="3" key="1">
    <citation type="journal article" date="2020" name="mSystems">
        <title>Genome- and Community-Level Interaction Insights into Carbon Utilization and Element Cycling Functions of Hydrothermarchaeota in Hydrothermal Sediment.</title>
        <authorList>
            <person name="Zhou Z."/>
            <person name="Liu Y."/>
            <person name="Xu W."/>
            <person name="Pan J."/>
            <person name="Luo Z.H."/>
            <person name="Li M."/>
        </authorList>
    </citation>
    <scope>NUCLEOTIDE SEQUENCE [LARGE SCALE GENOMIC DNA]</scope>
    <source>
        <strain evidence="3">SpSt-12</strain>
    </source>
</reference>
<comment type="caution">
    <text evidence="3">The sequence shown here is derived from an EMBL/GenBank/DDBJ whole genome shotgun (WGS) entry which is preliminary data.</text>
</comment>
<evidence type="ECO:0000313" key="3">
    <source>
        <dbReference type="EMBL" id="HET20573.1"/>
    </source>
</evidence>
<keyword evidence="3" id="KW-0238">DNA-binding</keyword>
<dbReference type="SUPFAM" id="SSF46785">
    <property type="entry name" value="Winged helix' DNA-binding domain"/>
    <property type="match status" value="1"/>
</dbReference>
<feature type="domain" description="HFX-2341-like N-terminal" evidence="2">
    <location>
        <begin position="3"/>
        <end position="126"/>
    </location>
</feature>
<protein>
    <submittedName>
        <fullName evidence="3">CRISPR locus-related DNA-binding protein</fullName>
    </submittedName>
</protein>
<dbReference type="AlphaFoldDB" id="A0A7C2NQG9"/>
<dbReference type="NCBIfam" id="TIGR01884">
    <property type="entry name" value="cas_HTH"/>
    <property type="match status" value="1"/>
</dbReference>
<dbReference type="Gene3D" id="1.10.10.10">
    <property type="entry name" value="Winged helix-like DNA-binding domain superfamily/Winged helix DNA-binding domain"/>
    <property type="match status" value="1"/>
</dbReference>
<feature type="domain" description="HTH arsR-type" evidence="1">
    <location>
        <begin position="151"/>
        <end position="192"/>
    </location>
</feature>
<dbReference type="Pfam" id="PF19810">
    <property type="entry name" value="HFX_2341_N"/>
    <property type="match status" value="1"/>
</dbReference>
<proteinExistence type="predicted"/>
<dbReference type="InterPro" id="IPR036388">
    <property type="entry name" value="WH-like_DNA-bd_sf"/>
</dbReference>
<evidence type="ECO:0000259" key="2">
    <source>
        <dbReference type="Pfam" id="PF19810"/>
    </source>
</evidence>
<dbReference type="EMBL" id="DSCQ01000004">
    <property type="protein sequence ID" value="HET20573.1"/>
    <property type="molecule type" value="Genomic_DNA"/>
</dbReference>
<gene>
    <name evidence="3" type="ORF">ENN70_00330</name>
</gene>
<evidence type="ECO:0000259" key="1">
    <source>
        <dbReference type="Pfam" id="PF01022"/>
    </source>
</evidence>
<dbReference type="InterPro" id="IPR046260">
    <property type="entry name" value="HFX_2341-like_N"/>
</dbReference>
<dbReference type="GO" id="GO:0003700">
    <property type="term" value="F:DNA-binding transcription factor activity"/>
    <property type="evidence" value="ECO:0007669"/>
    <property type="project" value="InterPro"/>
</dbReference>
<dbReference type="SUPFAM" id="SSF52980">
    <property type="entry name" value="Restriction endonuclease-like"/>
    <property type="match status" value="1"/>
</dbReference>
<dbReference type="Gene3D" id="3.40.50.10770">
    <property type="entry name" value="Hypothetical protein VC1899 like domain (Restriction endonuclease-like)"/>
    <property type="match status" value="1"/>
</dbReference>
<name>A0A7C2NQG9_ARCFL</name>
<dbReference type="Pfam" id="PF01022">
    <property type="entry name" value="HTH_5"/>
    <property type="match status" value="1"/>
</dbReference>
<dbReference type="InterPro" id="IPR010163">
    <property type="entry name" value="Csa3"/>
</dbReference>
<dbReference type="GO" id="GO:0003677">
    <property type="term" value="F:DNA binding"/>
    <property type="evidence" value="ECO:0007669"/>
    <property type="project" value="UniProtKB-KW"/>
</dbReference>
<dbReference type="InterPro" id="IPR036390">
    <property type="entry name" value="WH_DNA-bd_sf"/>
</dbReference>